<keyword evidence="3" id="KW-1185">Reference proteome</keyword>
<feature type="region of interest" description="Disordered" evidence="1">
    <location>
        <begin position="18"/>
        <end position="37"/>
    </location>
</feature>
<protein>
    <submittedName>
        <fullName evidence="2">Uncharacterized protein</fullName>
    </submittedName>
</protein>
<gene>
    <name evidence="2" type="ORF">P344_01065</name>
</gene>
<dbReference type="STRING" id="838561.P344_01065"/>
<evidence type="ECO:0000313" key="2">
    <source>
        <dbReference type="EMBL" id="AHI57580.1"/>
    </source>
</evidence>
<dbReference type="PATRIC" id="fig|838561.3.peg.199"/>
<dbReference type="Proteomes" id="UP000019260">
    <property type="component" value="Chromosome"/>
</dbReference>
<name>W6ALK1_9MOLU</name>
<feature type="compositionally biased region" description="Basic and acidic residues" evidence="1">
    <location>
        <begin position="18"/>
        <end position="28"/>
    </location>
</feature>
<accession>W6ALK1</accession>
<dbReference type="AlphaFoldDB" id="W6ALK1"/>
<sequence length="37" mass="4208">MAMSMKKRVKLMEAKKLEKANARKEAAKKNSQSQVSK</sequence>
<dbReference type="EMBL" id="CP006720">
    <property type="protein sequence ID" value="AHI57580.1"/>
    <property type="molecule type" value="Genomic_DNA"/>
</dbReference>
<evidence type="ECO:0000313" key="3">
    <source>
        <dbReference type="Proteomes" id="UP000019260"/>
    </source>
</evidence>
<dbReference type="HOGENOM" id="CLU_3348784_0_0_14"/>
<evidence type="ECO:0000256" key="1">
    <source>
        <dbReference type="SAM" id="MobiDB-lite"/>
    </source>
</evidence>
<dbReference type="KEGG" id="smia:P344_01065"/>
<proteinExistence type="predicted"/>
<reference evidence="2 3" key="1">
    <citation type="submission" date="2013-09" db="EMBL/GenBank/DDBJ databases">
        <title>Complete genome sequence of Spiroplasma mirum suckling mouse cataract agent.</title>
        <authorList>
            <person name="Landry C.A."/>
            <person name="Bastian F.O."/>
            <person name="Thune R.L."/>
        </authorList>
    </citation>
    <scope>NUCLEOTIDE SEQUENCE [LARGE SCALE GENOMIC DNA]</scope>
    <source>
        <strain evidence="2 3">SMCA</strain>
    </source>
</reference>
<organism evidence="2 3">
    <name type="scientific">Spiroplasma mirum ATCC 29335</name>
    <dbReference type="NCBI Taxonomy" id="838561"/>
    <lineage>
        <taxon>Bacteria</taxon>
        <taxon>Bacillati</taxon>
        <taxon>Mycoplasmatota</taxon>
        <taxon>Mollicutes</taxon>
        <taxon>Entomoplasmatales</taxon>
        <taxon>Spiroplasmataceae</taxon>
        <taxon>Spiroplasma</taxon>
    </lineage>
</organism>